<sequence>MNSSIKSYFKITLAFTMLVGILSAQSSVQGTVTDDNGNPLSGANVVVEGTSLGAAAASDGTYQFDVPTGTVGGQTVTLSASYIGHKSQSAQVDVPTSGSVTQNFSLVIDAIGLKAVSVTALGFETNRDKQGSTSVSVTPADMTRSGEALVMNSLAAKASNVIVNAVSGDPGSGSSIRIRGNNTISGTSQPLVVVDGMPINNSQIYGNSSRFGG</sequence>
<dbReference type="Gene3D" id="2.170.130.10">
    <property type="entry name" value="TonB-dependent receptor, plug domain"/>
    <property type="match status" value="1"/>
</dbReference>
<dbReference type="InterPro" id="IPR012910">
    <property type="entry name" value="Plug_dom"/>
</dbReference>
<dbReference type="AlphaFoldDB" id="A0A382AVZ5"/>
<dbReference type="SUPFAM" id="SSF49464">
    <property type="entry name" value="Carboxypeptidase regulatory domain-like"/>
    <property type="match status" value="1"/>
</dbReference>
<reference evidence="2" key="1">
    <citation type="submission" date="2018-05" db="EMBL/GenBank/DDBJ databases">
        <authorList>
            <person name="Lanie J.A."/>
            <person name="Ng W.-L."/>
            <person name="Kazmierczak K.M."/>
            <person name="Andrzejewski T.M."/>
            <person name="Davidsen T.M."/>
            <person name="Wayne K.J."/>
            <person name="Tettelin H."/>
            <person name="Glass J.I."/>
            <person name="Rusch D."/>
            <person name="Podicherti R."/>
            <person name="Tsui H.-C.T."/>
            <person name="Winkler M.E."/>
        </authorList>
    </citation>
    <scope>NUCLEOTIDE SEQUENCE</scope>
</reference>
<dbReference type="SUPFAM" id="SSF56935">
    <property type="entry name" value="Porins"/>
    <property type="match status" value="1"/>
</dbReference>
<name>A0A382AVZ5_9ZZZZ</name>
<gene>
    <name evidence="2" type="ORF">METZ01_LOCUS158473</name>
</gene>
<proteinExistence type="predicted"/>
<dbReference type="Gene3D" id="2.60.40.1120">
    <property type="entry name" value="Carboxypeptidase-like, regulatory domain"/>
    <property type="match status" value="1"/>
</dbReference>
<accession>A0A382AVZ5</accession>
<feature type="domain" description="TonB-dependent receptor plug" evidence="1">
    <location>
        <begin position="127"/>
        <end position="205"/>
    </location>
</feature>
<dbReference type="InterPro" id="IPR037066">
    <property type="entry name" value="Plug_dom_sf"/>
</dbReference>
<dbReference type="EMBL" id="UINC01027049">
    <property type="protein sequence ID" value="SVB05619.1"/>
    <property type="molecule type" value="Genomic_DNA"/>
</dbReference>
<evidence type="ECO:0000259" key="1">
    <source>
        <dbReference type="Pfam" id="PF07715"/>
    </source>
</evidence>
<dbReference type="Pfam" id="PF07715">
    <property type="entry name" value="Plug"/>
    <property type="match status" value="1"/>
</dbReference>
<protein>
    <recommendedName>
        <fullName evidence="1">TonB-dependent receptor plug domain-containing protein</fullName>
    </recommendedName>
</protein>
<evidence type="ECO:0000313" key="2">
    <source>
        <dbReference type="EMBL" id="SVB05619.1"/>
    </source>
</evidence>
<organism evidence="2">
    <name type="scientific">marine metagenome</name>
    <dbReference type="NCBI Taxonomy" id="408172"/>
    <lineage>
        <taxon>unclassified sequences</taxon>
        <taxon>metagenomes</taxon>
        <taxon>ecological metagenomes</taxon>
    </lineage>
</organism>
<dbReference type="PROSITE" id="PS52016">
    <property type="entry name" value="TONB_DEPENDENT_REC_3"/>
    <property type="match status" value="1"/>
</dbReference>
<dbReference type="Pfam" id="PF13715">
    <property type="entry name" value="CarbopepD_reg_2"/>
    <property type="match status" value="1"/>
</dbReference>
<dbReference type="InterPro" id="IPR008969">
    <property type="entry name" value="CarboxyPept-like_regulatory"/>
</dbReference>
<feature type="non-terminal residue" evidence="2">
    <location>
        <position position="213"/>
    </location>
</feature>
<dbReference type="InterPro" id="IPR039426">
    <property type="entry name" value="TonB-dep_rcpt-like"/>
</dbReference>